<dbReference type="RefSeq" id="WP_093555920.1">
    <property type="nucleotide sequence ID" value="NZ_FPBO01000010.1"/>
</dbReference>
<dbReference type="InterPro" id="IPR001789">
    <property type="entry name" value="Sig_transdc_resp-reg_receiver"/>
</dbReference>
<gene>
    <name evidence="4" type="ORF">SAMN05216552_101075</name>
</gene>
<sequence>MRRILLLDDDVNVLLALQRSMRAHVKIPELRVELFSDPYEAIKRVCACGFDLVISDYHMPTLSGVAFLQAIKDIAPHTVRVMLTASTELSTAVSAINEAQVFRYIPKPWNLEDLQQTIAAALEERDRLMAEHGIQPPPPTPQELEAQRLEEEEPGILKVNWGPDGSIIL</sequence>
<dbReference type="Pfam" id="PF00072">
    <property type="entry name" value="Response_reg"/>
    <property type="match status" value="1"/>
</dbReference>
<protein>
    <submittedName>
        <fullName evidence="4">Response regulator receiver domain-containing protein</fullName>
    </submittedName>
</protein>
<reference evidence="5" key="1">
    <citation type="submission" date="2016-10" db="EMBL/GenBank/DDBJ databases">
        <authorList>
            <person name="Varghese N."/>
            <person name="Submissions S."/>
        </authorList>
    </citation>
    <scope>NUCLEOTIDE SEQUENCE [LARGE SCALE GENOMIC DNA]</scope>
    <source>
        <strain evidence="5">CGMCC 1.11014</strain>
    </source>
</reference>
<evidence type="ECO:0000259" key="3">
    <source>
        <dbReference type="PROSITE" id="PS50110"/>
    </source>
</evidence>
<dbReference type="STRING" id="1035707.SAMN05216552_101075"/>
<evidence type="ECO:0000256" key="1">
    <source>
        <dbReference type="ARBA" id="ARBA00022553"/>
    </source>
</evidence>
<feature type="domain" description="Response regulatory" evidence="3">
    <location>
        <begin position="3"/>
        <end position="122"/>
    </location>
</feature>
<dbReference type="Gene3D" id="3.40.50.2300">
    <property type="match status" value="1"/>
</dbReference>
<dbReference type="OrthoDB" id="9774747at2"/>
<name>A0A1I7J5G3_9BURK</name>
<dbReference type="EMBL" id="FPBO01000010">
    <property type="protein sequence ID" value="SFU80435.1"/>
    <property type="molecule type" value="Genomic_DNA"/>
</dbReference>
<proteinExistence type="predicted"/>
<evidence type="ECO:0000313" key="4">
    <source>
        <dbReference type="EMBL" id="SFU80435.1"/>
    </source>
</evidence>
<dbReference type="PANTHER" id="PTHR44591:SF19">
    <property type="entry name" value="TWO-COMPONENT RESPONSE REGULATOR-RELATED"/>
    <property type="match status" value="1"/>
</dbReference>
<keyword evidence="5" id="KW-1185">Reference proteome</keyword>
<keyword evidence="1 2" id="KW-0597">Phosphoprotein</keyword>
<dbReference type="SMART" id="SM00448">
    <property type="entry name" value="REC"/>
    <property type="match status" value="1"/>
</dbReference>
<evidence type="ECO:0000313" key="5">
    <source>
        <dbReference type="Proteomes" id="UP000199391"/>
    </source>
</evidence>
<evidence type="ECO:0000256" key="2">
    <source>
        <dbReference type="PROSITE-ProRule" id="PRU00169"/>
    </source>
</evidence>
<accession>A0A1I7J5G3</accession>
<dbReference type="AlphaFoldDB" id="A0A1I7J5G3"/>
<dbReference type="Proteomes" id="UP000199391">
    <property type="component" value="Unassembled WGS sequence"/>
</dbReference>
<feature type="modified residue" description="4-aspartylphosphate" evidence="2">
    <location>
        <position position="56"/>
    </location>
</feature>
<dbReference type="GO" id="GO:0000160">
    <property type="term" value="P:phosphorelay signal transduction system"/>
    <property type="evidence" value="ECO:0007669"/>
    <property type="project" value="InterPro"/>
</dbReference>
<dbReference type="InterPro" id="IPR011006">
    <property type="entry name" value="CheY-like_superfamily"/>
</dbReference>
<dbReference type="PANTHER" id="PTHR44591">
    <property type="entry name" value="STRESS RESPONSE REGULATOR PROTEIN 1"/>
    <property type="match status" value="1"/>
</dbReference>
<dbReference type="SUPFAM" id="SSF52172">
    <property type="entry name" value="CheY-like"/>
    <property type="match status" value="1"/>
</dbReference>
<organism evidence="4 5">
    <name type="scientific">Pseudoduganella namucuonensis</name>
    <dbReference type="NCBI Taxonomy" id="1035707"/>
    <lineage>
        <taxon>Bacteria</taxon>
        <taxon>Pseudomonadati</taxon>
        <taxon>Pseudomonadota</taxon>
        <taxon>Betaproteobacteria</taxon>
        <taxon>Burkholderiales</taxon>
        <taxon>Oxalobacteraceae</taxon>
        <taxon>Telluria group</taxon>
        <taxon>Pseudoduganella</taxon>
    </lineage>
</organism>
<dbReference type="InterPro" id="IPR050595">
    <property type="entry name" value="Bact_response_regulator"/>
</dbReference>
<dbReference type="PROSITE" id="PS50110">
    <property type="entry name" value="RESPONSE_REGULATORY"/>
    <property type="match status" value="1"/>
</dbReference>